<keyword evidence="3" id="KW-1185">Reference proteome</keyword>
<feature type="signal peptide" evidence="1">
    <location>
        <begin position="1"/>
        <end position="28"/>
    </location>
</feature>
<dbReference type="RefSeq" id="WP_184299958.1">
    <property type="nucleotide sequence ID" value="NZ_JACHLP010000005.1"/>
</dbReference>
<evidence type="ECO:0000256" key="1">
    <source>
        <dbReference type="SAM" id="SignalP"/>
    </source>
</evidence>
<evidence type="ECO:0000313" key="2">
    <source>
        <dbReference type="EMBL" id="MBB4844076.1"/>
    </source>
</evidence>
<accession>A0A840L7N6</accession>
<dbReference type="Proteomes" id="UP000562027">
    <property type="component" value="Unassembled WGS sequence"/>
</dbReference>
<feature type="chain" id="PRO_5032936078" evidence="1">
    <location>
        <begin position="29"/>
        <end position="227"/>
    </location>
</feature>
<dbReference type="AlphaFoldDB" id="A0A840L7N6"/>
<comment type="caution">
    <text evidence="2">The sequence shown here is derived from an EMBL/GenBank/DDBJ whole genome shotgun (WGS) entry which is preliminary data.</text>
</comment>
<dbReference type="EMBL" id="JACHLP010000005">
    <property type="protein sequence ID" value="MBB4844076.1"/>
    <property type="molecule type" value="Genomic_DNA"/>
</dbReference>
<evidence type="ECO:0000313" key="3">
    <source>
        <dbReference type="Proteomes" id="UP000562027"/>
    </source>
</evidence>
<protein>
    <submittedName>
        <fullName evidence="2">Uncharacterized protein</fullName>
    </submittedName>
</protein>
<gene>
    <name evidence="2" type="ORF">HNP55_002612</name>
</gene>
<proteinExistence type="predicted"/>
<organism evidence="2 3">
    <name type="scientific">Roseateles oligotrophus</name>
    <dbReference type="NCBI Taxonomy" id="1769250"/>
    <lineage>
        <taxon>Bacteria</taxon>
        <taxon>Pseudomonadati</taxon>
        <taxon>Pseudomonadota</taxon>
        <taxon>Betaproteobacteria</taxon>
        <taxon>Burkholderiales</taxon>
        <taxon>Sphaerotilaceae</taxon>
        <taxon>Roseateles</taxon>
    </lineage>
</organism>
<sequence>MHPKSWIKPALVLGLSALGALTHVQARAQPPQFSPAAPSPSRAKPCVAIHALPLEQSLLIAPAVLGDAAARQALDQAAQQHGVDGGDLESALAEARLQIGEASDPAKSEWTEAKSQAVAAKGFAACAQRIYGEAALPRLAACEFDLATLPVVLLYRVDGQTRNEALADLRRNDGLGDGSEQARRAPLMLAFAYQGPAPKTGESRAWIDRRVADWTEQCLAGRLVWPK</sequence>
<reference evidence="2 3" key="1">
    <citation type="submission" date="2020-08" db="EMBL/GenBank/DDBJ databases">
        <title>Functional genomics of gut bacteria from endangered species of beetles.</title>
        <authorList>
            <person name="Carlos-Shanley C."/>
        </authorList>
    </citation>
    <scope>NUCLEOTIDE SEQUENCE [LARGE SCALE GENOMIC DNA]</scope>
    <source>
        <strain evidence="2 3">S00239</strain>
    </source>
</reference>
<name>A0A840L7N6_9BURK</name>
<keyword evidence="1" id="KW-0732">Signal</keyword>